<dbReference type="CDD" id="cd04601">
    <property type="entry name" value="CBS_pair_IMPDH"/>
    <property type="match status" value="1"/>
</dbReference>
<dbReference type="SMART" id="SM00116">
    <property type="entry name" value="CBS"/>
    <property type="match status" value="2"/>
</dbReference>
<dbReference type="PANTHER" id="PTHR11911:SF111">
    <property type="entry name" value="INOSINE-5'-MONOPHOSPHATE DEHYDROGENASE"/>
    <property type="match status" value="1"/>
</dbReference>
<evidence type="ECO:0000259" key="4">
    <source>
        <dbReference type="PROSITE" id="PS51371"/>
    </source>
</evidence>
<dbReference type="EMBL" id="BARW01008323">
    <property type="protein sequence ID" value="GAI83171.1"/>
    <property type="molecule type" value="Genomic_DNA"/>
</dbReference>
<protein>
    <recommendedName>
        <fullName evidence="4">CBS domain-containing protein</fullName>
    </recommendedName>
</protein>
<dbReference type="GO" id="GO:0046872">
    <property type="term" value="F:metal ion binding"/>
    <property type="evidence" value="ECO:0007669"/>
    <property type="project" value="UniProtKB-KW"/>
</dbReference>
<dbReference type="GO" id="GO:0003938">
    <property type="term" value="F:IMP dehydrogenase activity"/>
    <property type="evidence" value="ECO:0007669"/>
    <property type="project" value="InterPro"/>
</dbReference>
<keyword evidence="3" id="KW-0129">CBS domain</keyword>
<name>X1SVK7_9ZZZZ</name>
<proteinExistence type="predicted"/>
<reference evidence="5" key="1">
    <citation type="journal article" date="2014" name="Front. Microbiol.">
        <title>High frequency of phylogenetically diverse reductive dehalogenase-homologous genes in deep subseafloor sedimentary metagenomes.</title>
        <authorList>
            <person name="Kawai M."/>
            <person name="Futagami T."/>
            <person name="Toyoda A."/>
            <person name="Takaki Y."/>
            <person name="Nishi S."/>
            <person name="Hori S."/>
            <person name="Arai W."/>
            <person name="Tsubouchi T."/>
            <person name="Morono Y."/>
            <person name="Uchiyama I."/>
            <person name="Ito T."/>
            <person name="Fujiyama A."/>
            <person name="Inagaki F."/>
            <person name="Takami H."/>
        </authorList>
    </citation>
    <scope>NUCLEOTIDE SEQUENCE</scope>
    <source>
        <strain evidence="5">Expedition CK06-06</strain>
    </source>
</reference>
<dbReference type="Pfam" id="PF00571">
    <property type="entry name" value="CBS"/>
    <property type="match status" value="2"/>
</dbReference>
<dbReference type="PANTHER" id="PTHR11911">
    <property type="entry name" value="INOSINE-5-MONOPHOSPHATE DEHYDROGENASE RELATED"/>
    <property type="match status" value="1"/>
</dbReference>
<evidence type="ECO:0000313" key="5">
    <source>
        <dbReference type="EMBL" id="GAI83171.1"/>
    </source>
</evidence>
<feature type="domain" description="CBS" evidence="4">
    <location>
        <begin position="64"/>
        <end position="121"/>
    </location>
</feature>
<organism evidence="5">
    <name type="scientific">marine sediment metagenome</name>
    <dbReference type="NCBI Taxonomy" id="412755"/>
    <lineage>
        <taxon>unclassified sequences</taxon>
        <taxon>metagenomes</taxon>
        <taxon>ecological metagenomes</taxon>
    </lineage>
</organism>
<dbReference type="GO" id="GO:0006183">
    <property type="term" value="P:GTP biosynthetic process"/>
    <property type="evidence" value="ECO:0007669"/>
    <property type="project" value="TreeGrafter"/>
</dbReference>
<feature type="domain" description="CBS" evidence="4">
    <location>
        <begin position="1"/>
        <end position="60"/>
    </location>
</feature>
<dbReference type="InterPro" id="IPR000644">
    <property type="entry name" value="CBS_dom"/>
</dbReference>
<dbReference type="AlphaFoldDB" id="X1SVK7"/>
<evidence type="ECO:0000256" key="3">
    <source>
        <dbReference type="ARBA" id="ARBA00023122"/>
    </source>
</evidence>
<dbReference type="InterPro" id="IPR005990">
    <property type="entry name" value="IMP_DH"/>
</dbReference>
<dbReference type="InterPro" id="IPR013785">
    <property type="entry name" value="Aldolase_TIM"/>
</dbReference>
<dbReference type="Gene3D" id="3.20.20.70">
    <property type="entry name" value="Aldolase class I"/>
    <property type="match status" value="1"/>
</dbReference>
<keyword evidence="2" id="KW-0560">Oxidoreductase</keyword>
<evidence type="ECO:0000256" key="1">
    <source>
        <dbReference type="ARBA" id="ARBA00022723"/>
    </source>
</evidence>
<accession>X1SVK7</accession>
<sequence length="157" mass="16907">MILDPITLPPDKTIGEALQVMRRYQISGVPIVDGPPEGGRLVGILTNRDIRFEKDLSQPISARMTSENLVTVPRGTTLEDAKAVLQQHRIEKLLVVDEDGSLCGLITVKDILKKEMHPNACLDGHGRLRVSAAVGTGADTFDRAAALVDAGVDAIFV</sequence>
<dbReference type="PROSITE" id="PS51371">
    <property type="entry name" value="CBS"/>
    <property type="match status" value="2"/>
</dbReference>
<keyword evidence="1" id="KW-0479">Metal-binding</keyword>
<feature type="non-terminal residue" evidence="5">
    <location>
        <position position="157"/>
    </location>
</feature>
<dbReference type="SUPFAM" id="SSF51621">
    <property type="entry name" value="Phosphoenolpyruvate/pyruvate domain"/>
    <property type="match status" value="1"/>
</dbReference>
<dbReference type="SMART" id="SM01240">
    <property type="entry name" value="IMPDH"/>
    <property type="match status" value="1"/>
</dbReference>
<dbReference type="InterPro" id="IPR015813">
    <property type="entry name" value="Pyrv/PenolPyrv_kinase-like_dom"/>
</dbReference>
<evidence type="ECO:0000256" key="2">
    <source>
        <dbReference type="ARBA" id="ARBA00023002"/>
    </source>
</evidence>
<dbReference type="InterPro" id="IPR046342">
    <property type="entry name" value="CBS_dom_sf"/>
</dbReference>
<dbReference type="SUPFAM" id="SSF54631">
    <property type="entry name" value="CBS-domain pair"/>
    <property type="match status" value="1"/>
</dbReference>
<gene>
    <name evidence="5" type="ORF">S12H4_17099</name>
</gene>
<comment type="caution">
    <text evidence="5">The sequence shown here is derived from an EMBL/GenBank/DDBJ whole genome shotgun (WGS) entry which is preliminary data.</text>
</comment>